<sequence length="81" mass="8988">ANLRFTLSVPIPDKGGGRRLYSLISFFRFPISDPDSCEMTCFPRSLRLLSSFVVSHSSCSKTYGHSDLESAISHEDEALFG</sequence>
<organism evidence="1 2">
    <name type="scientific">Kingdonia uniflora</name>
    <dbReference type="NCBI Taxonomy" id="39325"/>
    <lineage>
        <taxon>Eukaryota</taxon>
        <taxon>Viridiplantae</taxon>
        <taxon>Streptophyta</taxon>
        <taxon>Embryophyta</taxon>
        <taxon>Tracheophyta</taxon>
        <taxon>Spermatophyta</taxon>
        <taxon>Magnoliopsida</taxon>
        <taxon>Ranunculales</taxon>
        <taxon>Circaeasteraceae</taxon>
        <taxon>Kingdonia</taxon>
    </lineage>
</organism>
<evidence type="ECO:0000313" key="2">
    <source>
        <dbReference type="Proteomes" id="UP000541444"/>
    </source>
</evidence>
<feature type="non-terminal residue" evidence="1">
    <location>
        <position position="81"/>
    </location>
</feature>
<name>A0A7J7KW83_9MAGN</name>
<keyword evidence="2" id="KW-1185">Reference proteome</keyword>
<accession>A0A7J7KW83</accession>
<dbReference type="EMBL" id="JACGCM010002833">
    <property type="protein sequence ID" value="KAF6134598.1"/>
    <property type="molecule type" value="Genomic_DNA"/>
</dbReference>
<evidence type="ECO:0000313" key="1">
    <source>
        <dbReference type="EMBL" id="KAF6134598.1"/>
    </source>
</evidence>
<reference evidence="1 2" key="1">
    <citation type="journal article" date="2020" name="IScience">
        <title>Genome Sequencing of the Endangered Kingdonia uniflora (Circaeasteraceae, Ranunculales) Reveals Potential Mechanisms of Evolutionary Specialization.</title>
        <authorList>
            <person name="Sun Y."/>
            <person name="Deng T."/>
            <person name="Zhang A."/>
            <person name="Moore M.J."/>
            <person name="Landis J.B."/>
            <person name="Lin N."/>
            <person name="Zhang H."/>
            <person name="Zhang X."/>
            <person name="Huang J."/>
            <person name="Zhang X."/>
            <person name="Sun H."/>
            <person name="Wang H."/>
        </authorList>
    </citation>
    <scope>NUCLEOTIDE SEQUENCE [LARGE SCALE GENOMIC DNA]</scope>
    <source>
        <strain evidence="1">TB1705</strain>
        <tissue evidence="1">Leaf</tissue>
    </source>
</reference>
<protein>
    <submittedName>
        <fullName evidence="1">Uncharacterized protein</fullName>
    </submittedName>
</protein>
<comment type="caution">
    <text evidence="1">The sequence shown here is derived from an EMBL/GenBank/DDBJ whole genome shotgun (WGS) entry which is preliminary data.</text>
</comment>
<proteinExistence type="predicted"/>
<feature type="non-terminal residue" evidence="1">
    <location>
        <position position="1"/>
    </location>
</feature>
<dbReference type="AlphaFoldDB" id="A0A7J7KW83"/>
<gene>
    <name evidence="1" type="ORF">GIB67_025713</name>
</gene>
<dbReference type="Proteomes" id="UP000541444">
    <property type="component" value="Unassembled WGS sequence"/>
</dbReference>